<evidence type="ECO:0000313" key="8">
    <source>
        <dbReference type="Proteomes" id="UP000326396"/>
    </source>
</evidence>
<dbReference type="AlphaFoldDB" id="A0A5N6LSH3"/>
<reference evidence="7 8" key="1">
    <citation type="submission" date="2019-05" db="EMBL/GenBank/DDBJ databases">
        <title>Mikania micrantha, genome provides insights into the molecular mechanism of rapid growth.</title>
        <authorList>
            <person name="Liu B."/>
        </authorList>
    </citation>
    <scope>NUCLEOTIDE SEQUENCE [LARGE SCALE GENOMIC DNA]</scope>
    <source>
        <strain evidence="7">NLD-2019</strain>
        <tissue evidence="7">Leaf</tissue>
    </source>
</reference>
<keyword evidence="2 6" id="KW-0812">Transmembrane</keyword>
<comment type="caution">
    <text evidence="7">The sequence shown here is derived from an EMBL/GenBank/DDBJ whole genome shotgun (WGS) entry which is preliminary data.</text>
</comment>
<dbReference type="InterPro" id="IPR008511">
    <property type="entry name" value="ROH1-like"/>
</dbReference>
<dbReference type="Proteomes" id="UP000326396">
    <property type="component" value="Linkage Group LG8"/>
</dbReference>
<dbReference type="GO" id="GO:0016020">
    <property type="term" value="C:membrane"/>
    <property type="evidence" value="ECO:0007669"/>
    <property type="project" value="UniProtKB-SubCell"/>
</dbReference>
<gene>
    <name evidence="7" type="ORF">E3N88_37886</name>
</gene>
<protein>
    <submittedName>
        <fullName evidence="7">Uncharacterized protein</fullName>
    </submittedName>
</protein>
<keyword evidence="4 6" id="KW-0472">Membrane</keyword>
<dbReference type="Pfam" id="PF05633">
    <property type="entry name" value="ROH1-like"/>
    <property type="match status" value="1"/>
</dbReference>
<sequence length="342" mass="37909">MFLVEKTHLTSPFKLIAKKPSPISKNYQLAARSFDEKVILHLKTLIPASDSSNISLSWMSKAVSFLSMIHLEAQDQISNLRSESDYYQDLYMDYSQKVLDLCNLISSAVQQLVDRRLLFNLSLRLINVNSSGQIPSPEKLKKAKDTLIRSVHHTQQTLKDKAQRAKDLLKELTLDVNSLPIGKTGTAKDMIRRTLHGLGALTVILAGVLVSVLYGPSDLVKVRVPADFPWADSVTGVQKQVFDLIKPKEATDGGEEQRCLSELEDTVNRARTVCDILDEVTGDGEGNDKDLVRLEDGRKELSQAAAKFSDGVDKLTNGVNGLFSSVLKTRNGVLDGVRKCDW</sequence>
<keyword evidence="8" id="KW-1185">Reference proteome</keyword>
<evidence type="ECO:0000256" key="2">
    <source>
        <dbReference type="ARBA" id="ARBA00022692"/>
    </source>
</evidence>
<evidence type="ECO:0000256" key="6">
    <source>
        <dbReference type="SAM" id="Phobius"/>
    </source>
</evidence>
<feature type="transmembrane region" description="Helical" evidence="6">
    <location>
        <begin position="195"/>
        <end position="215"/>
    </location>
</feature>
<comment type="similarity">
    <text evidence="5">Belongs to the ROH1 family.</text>
</comment>
<comment type="subcellular location">
    <subcellularLocation>
        <location evidence="1">Membrane</location>
        <topology evidence="1">Single-pass membrane protein</topology>
    </subcellularLocation>
</comment>
<evidence type="ECO:0000256" key="5">
    <source>
        <dbReference type="ARBA" id="ARBA00035114"/>
    </source>
</evidence>
<dbReference type="PANTHER" id="PTHR31509">
    <property type="entry name" value="BPS1-LIKE PROTEIN"/>
    <property type="match status" value="1"/>
</dbReference>
<dbReference type="OrthoDB" id="694709at2759"/>
<dbReference type="EMBL" id="SZYD01000018">
    <property type="protein sequence ID" value="KAD2804509.1"/>
    <property type="molecule type" value="Genomic_DNA"/>
</dbReference>
<accession>A0A5N6LSH3</accession>
<proteinExistence type="inferred from homology"/>
<evidence type="ECO:0000313" key="7">
    <source>
        <dbReference type="EMBL" id="KAD2804509.1"/>
    </source>
</evidence>
<evidence type="ECO:0000256" key="4">
    <source>
        <dbReference type="ARBA" id="ARBA00023136"/>
    </source>
</evidence>
<organism evidence="7 8">
    <name type="scientific">Mikania micrantha</name>
    <name type="common">bitter vine</name>
    <dbReference type="NCBI Taxonomy" id="192012"/>
    <lineage>
        <taxon>Eukaryota</taxon>
        <taxon>Viridiplantae</taxon>
        <taxon>Streptophyta</taxon>
        <taxon>Embryophyta</taxon>
        <taxon>Tracheophyta</taxon>
        <taxon>Spermatophyta</taxon>
        <taxon>Magnoliopsida</taxon>
        <taxon>eudicotyledons</taxon>
        <taxon>Gunneridae</taxon>
        <taxon>Pentapetalae</taxon>
        <taxon>asterids</taxon>
        <taxon>campanulids</taxon>
        <taxon>Asterales</taxon>
        <taxon>Asteraceae</taxon>
        <taxon>Asteroideae</taxon>
        <taxon>Heliantheae alliance</taxon>
        <taxon>Eupatorieae</taxon>
        <taxon>Mikania</taxon>
    </lineage>
</organism>
<name>A0A5N6LSH3_9ASTR</name>
<evidence type="ECO:0000256" key="1">
    <source>
        <dbReference type="ARBA" id="ARBA00004167"/>
    </source>
</evidence>
<keyword evidence="3 6" id="KW-1133">Transmembrane helix</keyword>
<evidence type="ECO:0000256" key="3">
    <source>
        <dbReference type="ARBA" id="ARBA00022989"/>
    </source>
</evidence>